<dbReference type="AlphaFoldDB" id="X0UEQ9"/>
<dbReference type="InterPro" id="IPR036345">
    <property type="entry name" value="ExoRNase_PH_dom2_sf"/>
</dbReference>
<dbReference type="InterPro" id="IPR020568">
    <property type="entry name" value="Ribosomal_Su5_D2-typ_SF"/>
</dbReference>
<evidence type="ECO:0000313" key="3">
    <source>
        <dbReference type="EMBL" id="GAG04254.1"/>
    </source>
</evidence>
<dbReference type="PANTHER" id="PTHR11252:SF0">
    <property type="entry name" value="POLYRIBONUCLEOTIDE NUCLEOTIDYLTRANSFERASE 1, MITOCHONDRIAL"/>
    <property type="match status" value="1"/>
</dbReference>
<dbReference type="InterPro" id="IPR001247">
    <property type="entry name" value="ExoRNase_PH_dom1"/>
</dbReference>
<proteinExistence type="predicted"/>
<dbReference type="Pfam" id="PF01138">
    <property type="entry name" value="RNase_PH"/>
    <property type="match status" value="1"/>
</dbReference>
<dbReference type="GO" id="GO:0004654">
    <property type="term" value="F:polyribonucleotide nucleotidyltransferase activity"/>
    <property type="evidence" value="ECO:0007669"/>
    <property type="project" value="InterPro"/>
</dbReference>
<dbReference type="CDD" id="cd11364">
    <property type="entry name" value="RNase_PH_PNPase_2"/>
    <property type="match status" value="1"/>
</dbReference>
<dbReference type="PANTHER" id="PTHR11252">
    <property type="entry name" value="POLYRIBONUCLEOTIDE NUCLEOTIDYLTRANSFERASE"/>
    <property type="match status" value="1"/>
</dbReference>
<dbReference type="Gene3D" id="3.30.230.70">
    <property type="entry name" value="GHMP Kinase, N-terminal domain"/>
    <property type="match status" value="1"/>
</dbReference>
<keyword evidence="1" id="KW-0694">RNA-binding</keyword>
<dbReference type="InterPro" id="IPR027408">
    <property type="entry name" value="PNPase/RNase_PH_dom_sf"/>
</dbReference>
<feature type="non-terminal residue" evidence="3">
    <location>
        <position position="1"/>
    </location>
</feature>
<dbReference type="GO" id="GO:0000175">
    <property type="term" value="F:3'-5'-RNA exonuclease activity"/>
    <property type="evidence" value="ECO:0007669"/>
    <property type="project" value="TreeGrafter"/>
</dbReference>
<protein>
    <recommendedName>
        <fullName evidence="2">Exoribonuclease phosphorolytic domain-containing protein</fullName>
    </recommendedName>
</protein>
<feature type="domain" description="Exoribonuclease phosphorolytic" evidence="2">
    <location>
        <begin position="44"/>
        <end position="177"/>
    </location>
</feature>
<dbReference type="GO" id="GO:0003723">
    <property type="term" value="F:RNA binding"/>
    <property type="evidence" value="ECO:0007669"/>
    <property type="project" value="UniProtKB-KW"/>
</dbReference>
<dbReference type="SUPFAM" id="SSF54211">
    <property type="entry name" value="Ribosomal protein S5 domain 2-like"/>
    <property type="match status" value="1"/>
</dbReference>
<dbReference type="GO" id="GO:0006402">
    <property type="term" value="P:mRNA catabolic process"/>
    <property type="evidence" value="ECO:0007669"/>
    <property type="project" value="InterPro"/>
</dbReference>
<gene>
    <name evidence="3" type="ORF">S01H1_38331</name>
</gene>
<accession>X0UEQ9</accession>
<dbReference type="SUPFAM" id="SSF55666">
    <property type="entry name" value="Ribonuclease PH domain 2-like"/>
    <property type="match status" value="1"/>
</dbReference>
<dbReference type="InterPro" id="IPR012162">
    <property type="entry name" value="PNPase"/>
</dbReference>
<organism evidence="3">
    <name type="scientific">marine sediment metagenome</name>
    <dbReference type="NCBI Taxonomy" id="412755"/>
    <lineage>
        <taxon>unclassified sequences</taxon>
        <taxon>metagenomes</taxon>
        <taxon>ecological metagenomes</taxon>
    </lineage>
</organism>
<evidence type="ECO:0000256" key="1">
    <source>
        <dbReference type="ARBA" id="ARBA00022884"/>
    </source>
</evidence>
<evidence type="ECO:0000259" key="2">
    <source>
        <dbReference type="Pfam" id="PF01138"/>
    </source>
</evidence>
<feature type="non-terminal residue" evidence="3">
    <location>
        <position position="269"/>
    </location>
</feature>
<reference evidence="3" key="1">
    <citation type="journal article" date="2014" name="Front. Microbiol.">
        <title>High frequency of phylogenetically diverse reductive dehalogenase-homologous genes in deep subseafloor sedimentary metagenomes.</title>
        <authorList>
            <person name="Kawai M."/>
            <person name="Futagami T."/>
            <person name="Toyoda A."/>
            <person name="Takaki Y."/>
            <person name="Nishi S."/>
            <person name="Hori S."/>
            <person name="Arai W."/>
            <person name="Tsubouchi T."/>
            <person name="Morono Y."/>
            <person name="Uchiyama I."/>
            <person name="Ito T."/>
            <person name="Fujiyama A."/>
            <person name="Inagaki F."/>
            <person name="Takami H."/>
        </authorList>
    </citation>
    <scope>NUCLEOTIDE SEQUENCE</scope>
    <source>
        <strain evidence="3">Expedition CK06-06</strain>
    </source>
</reference>
<dbReference type="EMBL" id="BARS01024128">
    <property type="protein sequence ID" value="GAG04254.1"/>
    <property type="molecule type" value="Genomic_DNA"/>
</dbReference>
<comment type="caution">
    <text evidence="3">The sequence shown here is derived from an EMBL/GenBank/DDBJ whole genome shotgun (WGS) entry which is preliminary data.</text>
</comment>
<dbReference type="GO" id="GO:0005829">
    <property type="term" value="C:cytosol"/>
    <property type="evidence" value="ECO:0007669"/>
    <property type="project" value="TreeGrafter"/>
</dbReference>
<name>X0UEQ9_9ZZZZ</name>
<sequence length="269" mass="29548">LSVEERTKLERRVSSLVDGFYGEYMRQGILERGERIDGRRPDDVRQISCEVGSLPRAHGSAVFTRGETQSLGVVTLGASRSDEQIIDQMMKEGRKRFMVHYNFPPFSVGEVSPLRGPSRRSIGHGYLAEGALRSVVPNEEDFPYTIRIVSEILESNGSSSMASVCSGSLAMMDAGVPTKKAIAGIAMGMVEDPISKKRVILTDITGDEDHYGDMDFKVAGTYDGVTAFQLDVKVGGISMETIREVLSKAKRARLIILDEMTRAIPAPRE</sequence>